<keyword evidence="1" id="KW-0732">Signal</keyword>
<sequence>MKKAATLLFLTQLLSSNIALASDPIAWIVATPGNRAITNFDVTEFVELTQISDAMKIALFKQAEGDFNKYEELKAKVANKYFKKSASQLIYAKMMKRDHKTKHGSKRVAFNTTEREYYDKVQGNEDKLLKDLLDQRMGIVKARAQYGDFLINSGYPHKKSESSSDVYWRYYEEQKARIKTEFLLHEVKKYESYISRKDERYYYMGPAKTQDFYYDTKKEVQSKIEGKKLTHKQLLGQIAANKKWNIVIENVSNAQLDTTPVKDLNREAVLATNASAALETLIANDWKRVTSYHTKASAFISKYKTQVKLEEKAKSYLDTYIKDKSNHTSYMLSLISKLAAKIVKNGNAAQLNSKASKLSSHLHTTIKDLSAKLSESKSKLTIEKEIEKVLYKSIDHSSLGEVEKALSELMIFSIKFQMKKTIAQKRIPVRVTYNKFATFKTQDAIKKFAKYEWMQEQYSKYINNELRWRFDYVTIRLAGNETLRGQAAQDFILGKRK</sequence>
<comment type="caution">
    <text evidence="2">The sequence shown here is derived from an EMBL/GenBank/DDBJ whole genome shotgun (WGS) entry which is preliminary data.</text>
</comment>
<name>A0A1Y5F3C2_9BACT</name>
<organism evidence="2 3">
    <name type="scientific">Halobacteriovorax marinus</name>
    <dbReference type="NCBI Taxonomy" id="97084"/>
    <lineage>
        <taxon>Bacteria</taxon>
        <taxon>Pseudomonadati</taxon>
        <taxon>Bdellovibrionota</taxon>
        <taxon>Bacteriovoracia</taxon>
        <taxon>Bacteriovoracales</taxon>
        <taxon>Halobacteriovoraceae</taxon>
        <taxon>Halobacteriovorax</taxon>
    </lineage>
</organism>
<reference evidence="3" key="1">
    <citation type="journal article" date="2017" name="Proc. Natl. Acad. Sci. U.S.A.">
        <title>Simulation of Deepwater Horizon oil plume reveals substrate specialization within a complex community of hydrocarbon-degraders.</title>
        <authorList>
            <person name="Hu P."/>
            <person name="Dubinsky E.A."/>
            <person name="Probst A.J."/>
            <person name="Wang J."/>
            <person name="Sieber C.M.K."/>
            <person name="Tom L.M."/>
            <person name="Gardinali P."/>
            <person name="Banfield J.F."/>
            <person name="Atlas R.M."/>
            <person name="Andersen G.L."/>
        </authorList>
    </citation>
    <scope>NUCLEOTIDE SEQUENCE [LARGE SCALE GENOMIC DNA]</scope>
</reference>
<accession>A0A1Y5F3C2</accession>
<evidence type="ECO:0000313" key="3">
    <source>
        <dbReference type="Proteomes" id="UP000196531"/>
    </source>
</evidence>
<gene>
    <name evidence="2" type="ORF">A9Q84_18260</name>
</gene>
<protein>
    <submittedName>
        <fullName evidence="2">Uncharacterized protein</fullName>
    </submittedName>
</protein>
<dbReference type="AlphaFoldDB" id="A0A1Y5F3C2"/>
<evidence type="ECO:0000313" key="2">
    <source>
        <dbReference type="EMBL" id="OUR94057.1"/>
    </source>
</evidence>
<dbReference type="Proteomes" id="UP000196531">
    <property type="component" value="Unassembled WGS sequence"/>
</dbReference>
<dbReference type="EMBL" id="MAAO01000012">
    <property type="protein sequence ID" value="OUR94057.1"/>
    <property type="molecule type" value="Genomic_DNA"/>
</dbReference>
<feature type="signal peptide" evidence="1">
    <location>
        <begin position="1"/>
        <end position="21"/>
    </location>
</feature>
<proteinExistence type="predicted"/>
<evidence type="ECO:0000256" key="1">
    <source>
        <dbReference type="SAM" id="SignalP"/>
    </source>
</evidence>
<feature type="chain" id="PRO_5012373336" evidence="1">
    <location>
        <begin position="22"/>
        <end position="497"/>
    </location>
</feature>